<dbReference type="EMBL" id="JAOQAZ010000001">
    <property type="protein sequence ID" value="KAJ4271771.1"/>
    <property type="molecule type" value="Genomic_DNA"/>
</dbReference>
<protein>
    <submittedName>
        <fullName evidence="2">Uncharacterized protein</fullName>
    </submittedName>
</protein>
<evidence type="ECO:0000313" key="2">
    <source>
        <dbReference type="EMBL" id="KAJ4271771.1"/>
    </source>
</evidence>
<keyword evidence="3" id="KW-1185">Reference proteome</keyword>
<name>A0A9W8SII1_9HYPO</name>
<gene>
    <name evidence="2" type="ORF">NW762_000477</name>
</gene>
<dbReference type="OrthoDB" id="5213630at2759"/>
<dbReference type="Proteomes" id="UP001152049">
    <property type="component" value="Unassembled WGS sequence"/>
</dbReference>
<comment type="caution">
    <text evidence="2">The sequence shown here is derived from an EMBL/GenBank/DDBJ whole genome shotgun (WGS) entry which is preliminary data.</text>
</comment>
<feature type="region of interest" description="Disordered" evidence="1">
    <location>
        <begin position="46"/>
        <end position="83"/>
    </location>
</feature>
<feature type="compositionally biased region" description="Polar residues" evidence="1">
    <location>
        <begin position="70"/>
        <end position="82"/>
    </location>
</feature>
<proteinExistence type="predicted"/>
<reference evidence="2" key="1">
    <citation type="submission" date="2022-09" db="EMBL/GenBank/DDBJ databases">
        <title>Fusarium specimens isolated from Avocado Roots.</title>
        <authorList>
            <person name="Stajich J."/>
            <person name="Roper C."/>
            <person name="Heimlech-Rivalta G."/>
        </authorList>
    </citation>
    <scope>NUCLEOTIDE SEQUENCE</scope>
    <source>
        <strain evidence="2">CF00136</strain>
    </source>
</reference>
<evidence type="ECO:0000256" key="1">
    <source>
        <dbReference type="SAM" id="MobiDB-lite"/>
    </source>
</evidence>
<sequence length="472" mass="53387">MTSHEKTTGQRQTGVYNRREGLRPTTAQATTHRAFRQVINNLPITTAEKSARHVPESQPIIHSGDHRNASGRQSNVLASGSPNRRDSFSIDGFLQQQEARVDSFLQDSEIRAEAQRSGFQQVIDRLSHVVANFSNGVAHWLGHPATNQVAQLCQELQAANHRYVEVDARYQHIMLEHRALKRQFQEAKTQLANALKERDEQRRFVNGVNLADSAKVSDDSIQSKWKQLDYNTRCLARALAKCPIRIPSETAVRRRFSSIHSSWHELLLDGEYKELIIQAYLWYVVEEQVFESKGKIWGGGHVSNLKAIQSQLVGLAPAMDNPQHLGLSLRQVAKWFTQGTALLGHFFGRDEKEFLKQTSDEAQRLASFCDIAPIKTDVGLARETKGIFETALDLDEILMRSKAIFTMRWPETLQKTPRFNEIRMDAVAFTKELTSESIVKFSISPILAKIGNADGYNYDSQMILCKASVVCE</sequence>
<organism evidence="2 3">
    <name type="scientific">Fusarium torreyae</name>
    <dbReference type="NCBI Taxonomy" id="1237075"/>
    <lineage>
        <taxon>Eukaryota</taxon>
        <taxon>Fungi</taxon>
        <taxon>Dikarya</taxon>
        <taxon>Ascomycota</taxon>
        <taxon>Pezizomycotina</taxon>
        <taxon>Sordariomycetes</taxon>
        <taxon>Hypocreomycetidae</taxon>
        <taxon>Hypocreales</taxon>
        <taxon>Nectriaceae</taxon>
        <taxon>Fusarium</taxon>
    </lineage>
</organism>
<evidence type="ECO:0000313" key="3">
    <source>
        <dbReference type="Proteomes" id="UP001152049"/>
    </source>
</evidence>
<dbReference type="AlphaFoldDB" id="A0A9W8SII1"/>
<accession>A0A9W8SII1</accession>
<feature type="region of interest" description="Disordered" evidence="1">
    <location>
        <begin position="1"/>
        <end position="25"/>
    </location>
</feature>